<dbReference type="RefSeq" id="WP_344350126.1">
    <property type="nucleotide sequence ID" value="NZ_BAAASM010000034.1"/>
</dbReference>
<gene>
    <name evidence="3" type="ORF">ACFP3J_21455</name>
</gene>
<keyword evidence="3" id="KW-0012">Acyltransferase</keyword>
<dbReference type="Proteomes" id="UP001596065">
    <property type="component" value="Unassembled WGS sequence"/>
</dbReference>
<evidence type="ECO:0000313" key="4">
    <source>
        <dbReference type="Proteomes" id="UP001596065"/>
    </source>
</evidence>
<evidence type="ECO:0000313" key="3">
    <source>
        <dbReference type="EMBL" id="MFC5658042.1"/>
    </source>
</evidence>
<dbReference type="InterPro" id="IPR016181">
    <property type="entry name" value="Acyl_CoA_acyltransferase"/>
</dbReference>
<dbReference type="EC" id="2.3.1.-" evidence="3"/>
<keyword evidence="4" id="KW-1185">Reference proteome</keyword>
<dbReference type="EMBL" id="JBHSOE010000038">
    <property type="protein sequence ID" value="MFC5658042.1"/>
    <property type="molecule type" value="Genomic_DNA"/>
</dbReference>
<organism evidence="3 4">
    <name type="scientific">Streptomyces nogalater</name>
    <dbReference type="NCBI Taxonomy" id="38314"/>
    <lineage>
        <taxon>Bacteria</taxon>
        <taxon>Bacillati</taxon>
        <taxon>Actinomycetota</taxon>
        <taxon>Actinomycetes</taxon>
        <taxon>Kitasatosporales</taxon>
        <taxon>Streptomycetaceae</taxon>
        <taxon>Streptomyces</taxon>
    </lineage>
</organism>
<evidence type="ECO:0000259" key="2">
    <source>
        <dbReference type="Pfam" id="PF13480"/>
    </source>
</evidence>
<dbReference type="Gene3D" id="3.40.630.30">
    <property type="match status" value="1"/>
</dbReference>
<proteinExistence type="predicted"/>
<dbReference type="InterPro" id="IPR038740">
    <property type="entry name" value="BioF2-like_GNAT_dom"/>
</dbReference>
<feature type="region of interest" description="Disordered" evidence="1">
    <location>
        <begin position="368"/>
        <end position="387"/>
    </location>
</feature>
<comment type="caution">
    <text evidence="3">The sequence shown here is derived from an EMBL/GenBank/DDBJ whole genome shotgun (WGS) entry which is preliminary data.</text>
</comment>
<protein>
    <submittedName>
        <fullName evidence="3">GNAT family N-acetyltransferase</fullName>
        <ecNumber evidence="3">2.3.1.-</ecNumber>
    </submittedName>
</protein>
<sequence>MKQQEMAADRTHTPVLVVDEELPEQWPDCTFLTSPAWLKMMGDRPPGRGYFFRLVQDGVTVAATTGYLIEDPDCYESFNIHDLLWRDPPVFPDQDRPSARGPERAALFPFLALVQPGYDCAVAVPGPFAEEAVRGLLTEVTRWARRAGAVCAAVLYASGSALPAVLEADTAWSRWRGTVRSVLDVPAGGFDDYVAGLRKTSRQKVRWDLRDLASAGVRTVRADPAGLGAGEVGLRMNLVAKYGAYSTRDVERSRLERLVAFFPADRLRLFHCATADGEVVAFSLFIAHGDQWHVFWCGFDYDNPASRRTYFDAMFYSPVRVAQTEGVRVIDYGLGYEKSKKWRGCHGAPRDIWVADLGGDLTPWLRTAARDGAPEGTPTSGADTAAG</sequence>
<feature type="compositionally biased region" description="Polar residues" evidence="1">
    <location>
        <begin position="377"/>
        <end position="387"/>
    </location>
</feature>
<feature type="domain" description="BioF2-like acetyltransferase" evidence="2">
    <location>
        <begin position="202"/>
        <end position="338"/>
    </location>
</feature>
<name>A0ABW0WIG0_STRNO</name>
<keyword evidence="3" id="KW-0808">Transferase</keyword>
<reference evidence="4" key="1">
    <citation type="journal article" date="2019" name="Int. J. Syst. Evol. Microbiol.">
        <title>The Global Catalogue of Microorganisms (GCM) 10K type strain sequencing project: providing services to taxonomists for standard genome sequencing and annotation.</title>
        <authorList>
            <consortium name="The Broad Institute Genomics Platform"/>
            <consortium name="The Broad Institute Genome Sequencing Center for Infectious Disease"/>
            <person name="Wu L."/>
            <person name="Ma J."/>
        </authorList>
    </citation>
    <scope>NUCLEOTIDE SEQUENCE [LARGE SCALE GENOMIC DNA]</scope>
    <source>
        <strain evidence="4">KCTC 5701</strain>
    </source>
</reference>
<dbReference type="SUPFAM" id="SSF55729">
    <property type="entry name" value="Acyl-CoA N-acyltransferases (Nat)"/>
    <property type="match status" value="1"/>
</dbReference>
<evidence type="ECO:0000256" key="1">
    <source>
        <dbReference type="SAM" id="MobiDB-lite"/>
    </source>
</evidence>
<dbReference type="Pfam" id="PF13480">
    <property type="entry name" value="Acetyltransf_6"/>
    <property type="match status" value="1"/>
</dbReference>
<dbReference type="GO" id="GO:0016746">
    <property type="term" value="F:acyltransferase activity"/>
    <property type="evidence" value="ECO:0007669"/>
    <property type="project" value="UniProtKB-KW"/>
</dbReference>
<accession>A0ABW0WIG0</accession>